<name>A0A6J8F4X6_LEIDO</name>
<dbReference type="Proteomes" id="UP000601710">
    <property type="component" value="Chromosome 4"/>
</dbReference>
<protein>
    <submittedName>
        <fullName evidence="2">Hypothetical_protein_conserved</fullName>
    </submittedName>
</protein>
<feature type="region of interest" description="Disordered" evidence="1">
    <location>
        <begin position="317"/>
        <end position="338"/>
    </location>
</feature>
<gene>
    <name evidence="2" type="ORF">LDHU3_04.0840</name>
</gene>
<dbReference type="SMR" id="A0A6J8F4X6"/>
<organism evidence="2 3">
    <name type="scientific">Leishmania donovani</name>
    <dbReference type="NCBI Taxonomy" id="5661"/>
    <lineage>
        <taxon>Eukaryota</taxon>
        <taxon>Discoba</taxon>
        <taxon>Euglenozoa</taxon>
        <taxon>Kinetoplastea</taxon>
        <taxon>Metakinetoplastina</taxon>
        <taxon>Trypanosomatida</taxon>
        <taxon>Trypanosomatidae</taxon>
        <taxon>Leishmaniinae</taxon>
        <taxon>Leishmania</taxon>
    </lineage>
</organism>
<feature type="region of interest" description="Disordered" evidence="1">
    <location>
        <begin position="220"/>
        <end position="296"/>
    </location>
</feature>
<sequence>MNDGREQVIALLRELEATAIPKFVDSGEALTYMAYKDGVLEKAITLLNAAHIEPKASSIQPLRVNSEQLANAVIERVFDAHTRVLRSKLAEAEKAADMWKKVALCGGAEEEKSARHTALAQSTLCVPARVSVGSQVCSIDEDAAASDSNTSVQQCKLVCEAVKEWLAGWTTKMMSTVGEKLQLWCSSQLGLTPVRISQHEHEVRRPSLDDSLMVLDSRNSASHAPRKIDNARLHGGNISSAGKSKISEQKTSSSLVLSPGENPVQPLILSPLDAAASSGPTPSHPKVGTHSPQYAQPGSQLYVMRTMSLKARTKQLIGKQQATNSSTPVSRMPHLPHI</sequence>
<dbReference type="VEuPathDB" id="TriTrypDB:LdBPK_040620.1"/>
<reference evidence="2" key="1">
    <citation type="submission" date="2020-06" db="EMBL/GenBank/DDBJ databases">
        <authorList>
            <person name="Camacho E."/>
            <person name="Gonzalez-de la Fuente S."/>
            <person name="Rastrojo A."/>
            <person name="Peiro-Pastor R."/>
            <person name="Solana JC."/>
            <person name="Tabera L."/>
            <person name="Gamarro F."/>
            <person name="Carrasco-Ramiro F."/>
            <person name="Requena JM."/>
            <person name="Aguado B."/>
        </authorList>
    </citation>
    <scope>NUCLEOTIDE SEQUENCE</scope>
</reference>
<evidence type="ECO:0000256" key="1">
    <source>
        <dbReference type="SAM" id="MobiDB-lite"/>
    </source>
</evidence>
<proteinExistence type="predicted"/>
<dbReference type="EMBL" id="LR812624">
    <property type="protein sequence ID" value="CAC5427195.1"/>
    <property type="molecule type" value="Genomic_DNA"/>
</dbReference>
<accession>A0A6J8F4X6</accession>
<feature type="compositionally biased region" description="Polar residues" evidence="1">
    <location>
        <begin position="318"/>
        <end position="329"/>
    </location>
</feature>
<dbReference type="AlphaFoldDB" id="A0A6J8F4X6"/>
<evidence type="ECO:0000313" key="2">
    <source>
        <dbReference type="EMBL" id="CAC5427195.1"/>
    </source>
</evidence>
<evidence type="ECO:0000313" key="3">
    <source>
        <dbReference type="Proteomes" id="UP000601710"/>
    </source>
</evidence>
<dbReference type="VEuPathDB" id="TriTrypDB:LDHU3_04.0840"/>
<dbReference type="VEuPathDB" id="TriTrypDB:LdCL_040011800"/>